<dbReference type="EMBL" id="BMGR01000009">
    <property type="protein sequence ID" value="GGG10788.1"/>
    <property type="molecule type" value="Genomic_DNA"/>
</dbReference>
<evidence type="ECO:0000256" key="4">
    <source>
        <dbReference type="ARBA" id="ARBA00022989"/>
    </source>
</evidence>
<evidence type="ECO:0000256" key="2">
    <source>
        <dbReference type="ARBA" id="ARBA00022475"/>
    </source>
</evidence>
<feature type="transmembrane region" description="Helical" evidence="6">
    <location>
        <begin position="296"/>
        <end position="316"/>
    </location>
</feature>
<feature type="transmembrane region" description="Helical" evidence="6">
    <location>
        <begin position="47"/>
        <end position="73"/>
    </location>
</feature>
<dbReference type="Pfam" id="PF02690">
    <property type="entry name" value="Na_Pi_cotrans"/>
    <property type="match status" value="1"/>
</dbReference>
<dbReference type="RefSeq" id="WP_188531833.1">
    <property type="nucleotide sequence ID" value="NZ_BMGR01000009.1"/>
</dbReference>
<keyword evidence="3 6" id="KW-0812">Transmembrane</keyword>
<dbReference type="PANTHER" id="PTHR10010:SF46">
    <property type="entry name" value="SODIUM-DEPENDENT PHOSPHATE TRANSPORT PROTEIN 2B"/>
    <property type="match status" value="1"/>
</dbReference>
<evidence type="ECO:0000256" key="6">
    <source>
        <dbReference type="SAM" id="Phobius"/>
    </source>
</evidence>
<feature type="transmembrane region" description="Helical" evidence="6">
    <location>
        <begin position="7"/>
        <end position="27"/>
    </location>
</feature>
<comment type="caution">
    <text evidence="7">The sequence shown here is derived from an EMBL/GenBank/DDBJ whole genome shotgun (WGS) entry which is preliminary data.</text>
</comment>
<keyword evidence="4 6" id="KW-1133">Transmembrane helix</keyword>
<reference evidence="7" key="2">
    <citation type="submission" date="2020-09" db="EMBL/GenBank/DDBJ databases">
        <authorList>
            <person name="Sun Q."/>
            <person name="Zhou Y."/>
        </authorList>
    </citation>
    <scope>NUCLEOTIDE SEQUENCE</scope>
    <source>
        <strain evidence="7">CGMCC 1.12987</strain>
    </source>
</reference>
<dbReference type="GO" id="GO:0005436">
    <property type="term" value="F:sodium:phosphate symporter activity"/>
    <property type="evidence" value="ECO:0007669"/>
    <property type="project" value="InterPro"/>
</dbReference>
<dbReference type="NCBIfam" id="NF037997">
    <property type="entry name" value="Na_Pi_symport"/>
    <property type="match status" value="1"/>
</dbReference>
<feature type="transmembrane region" description="Helical" evidence="6">
    <location>
        <begin position="109"/>
        <end position="127"/>
    </location>
</feature>
<dbReference type="InterPro" id="IPR003841">
    <property type="entry name" value="Na/Pi_transpt"/>
</dbReference>
<evidence type="ECO:0000313" key="8">
    <source>
        <dbReference type="Proteomes" id="UP000644756"/>
    </source>
</evidence>
<feature type="transmembrane region" description="Helical" evidence="6">
    <location>
        <begin position="85"/>
        <end position="103"/>
    </location>
</feature>
<keyword evidence="8" id="KW-1185">Reference proteome</keyword>
<feature type="transmembrane region" description="Helical" evidence="6">
    <location>
        <begin position="147"/>
        <end position="169"/>
    </location>
</feature>
<organism evidence="7 8">
    <name type="scientific">Paenibacillus abyssi</name>
    <dbReference type="NCBI Taxonomy" id="1340531"/>
    <lineage>
        <taxon>Bacteria</taxon>
        <taxon>Bacillati</taxon>
        <taxon>Bacillota</taxon>
        <taxon>Bacilli</taxon>
        <taxon>Bacillales</taxon>
        <taxon>Paenibacillaceae</taxon>
        <taxon>Paenibacillus</taxon>
    </lineage>
</organism>
<protein>
    <submittedName>
        <fullName evidence="7">Na/Pi-cotransporter</fullName>
    </submittedName>
</protein>
<name>A0A917D4T2_9BACL</name>
<dbReference type="GO" id="GO:0044341">
    <property type="term" value="P:sodium-dependent phosphate transport"/>
    <property type="evidence" value="ECO:0007669"/>
    <property type="project" value="InterPro"/>
</dbReference>
<evidence type="ECO:0000256" key="5">
    <source>
        <dbReference type="ARBA" id="ARBA00023136"/>
    </source>
</evidence>
<dbReference type="Proteomes" id="UP000644756">
    <property type="component" value="Unassembled WGS sequence"/>
</dbReference>
<keyword evidence="5 6" id="KW-0472">Membrane</keyword>
<feature type="transmembrane region" description="Helical" evidence="6">
    <location>
        <begin position="226"/>
        <end position="249"/>
    </location>
</feature>
<keyword evidence="2" id="KW-1003">Cell membrane</keyword>
<dbReference type="AlphaFoldDB" id="A0A917D4T2"/>
<dbReference type="GO" id="GO:0005886">
    <property type="term" value="C:plasma membrane"/>
    <property type="evidence" value="ECO:0007669"/>
    <property type="project" value="UniProtKB-SubCell"/>
</dbReference>
<gene>
    <name evidence="7" type="ORF">GCM10010916_29580</name>
</gene>
<evidence type="ECO:0000313" key="7">
    <source>
        <dbReference type="EMBL" id="GGG10788.1"/>
    </source>
</evidence>
<comment type="subcellular location">
    <subcellularLocation>
        <location evidence="1">Cell membrane</location>
        <topology evidence="1">Multi-pass membrane protein</topology>
    </subcellularLocation>
</comment>
<feature type="transmembrane region" description="Helical" evidence="6">
    <location>
        <begin position="189"/>
        <end position="219"/>
    </location>
</feature>
<dbReference type="PANTHER" id="PTHR10010">
    <property type="entry name" value="SOLUTE CARRIER FAMILY 34 SODIUM PHOSPHATE , MEMBER 2-RELATED"/>
    <property type="match status" value="1"/>
</dbReference>
<accession>A0A917D4T2</accession>
<sequence length="326" mass="34162">MFISILLPMAIGFTVFLAGMKIMELALHRWAGPYLTSILHRSTATPIHGLAVGTLTTAFLQSSTAVTVITIGLVNSGILTFQRTLGIVLGTNIGTCITTELIGLNLNKLSLPLLELSIAVWLFTVLLDEYGLWKNAGRSVWLQSLRFIAVACGGFAMLLAGMGMMQSVAPHVQSSGLFSWFLEQSGSTVPLGMAAGMVLTAAIHSSAAVIGIVMGFVTLGAMPVELGIAVVLGANIGTCATPLLASIGGSVPGQFVAWAHMSLNLGGALLFAPLVHELQAVSAWFTSDPAGQIAHAQTLFNIASSLLALPLCYLPMLRRHSPSHSL</sequence>
<evidence type="ECO:0000256" key="1">
    <source>
        <dbReference type="ARBA" id="ARBA00004651"/>
    </source>
</evidence>
<proteinExistence type="predicted"/>
<reference evidence="7" key="1">
    <citation type="journal article" date="2014" name="Int. J. Syst. Evol. Microbiol.">
        <title>Complete genome sequence of Corynebacterium casei LMG S-19264T (=DSM 44701T), isolated from a smear-ripened cheese.</title>
        <authorList>
            <consortium name="US DOE Joint Genome Institute (JGI-PGF)"/>
            <person name="Walter F."/>
            <person name="Albersmeier A."/>
            <person name="Kalinowski J."/>
            <person name="Ruckert C."/>
        </authorList>
    </citation>
    <scope>NUCLEOTIDE SEQUENCE</scope>
    <source>
        <strain evidence="7">CGMCC 1.12987</strain>
    </source>
</reference>
<feature type="transmembrane region" description="Helical" evidence="6">
    <location>
        <begin position="255"/>
        <end position="275"/>
    </location>
</feature>
<evidence type="ECO:0000256" key="3">
    <source>
        <dbReference type="ARBA" id="ARBA00022692"/>
    </source>
</evidence>